<evidence type="ECO:0000313" key="1">
    <source>
        <dbReference type="EMBL" id="KPI94547.1"/>
    </source>
</evidence>
<dbReference type="AlphaFoldDB" id="A0A194PMJ9"/>
<proteinExistence type="predicted"/>
<dbReference type="STRING" id="66420.A0A194PMJ9"/>
<protein>
    <submittedName>
        <fullName evidence="1">ATP-binding cassette sub-family A member 12</fullName>
    </submittedName>
</protein>
<organism evidence="1 2">
    <name type="scientific">Papilio xuthus</name>
    <name type="common">Asian swallowtail butterfly</name>
    <dbReference type="NCBI Taxonomy" id="66420"/>
    <lineage>
        <taxon>Eukaryota</taxon>
        <taxon>Metazoa</taxon>
        <taxon>Ecdysozoa</taxon>
        <taxon>Arthropoda</taxon>
        <taxon>Hexapoda</taxon>
        <taxon>Insecta</taxon>
        <taxon>Pterygota</taxon>
        <taxon>Neoptera</taxon>
        <taxon>Endopterygota</taxon>
        <taxon>Lepidoptera</taxon>
        <taxon>Glossata</taxon>
        <taxon>Ditrysia</taxon>
        <taxon>Papilionoidea</taxon>
        <taxon>Papilionidae</taxon>
        <taxon>Papilioninae</taxon>
        <taxon>Papilio</taxon>
    </lineage>
</organism>
<keyword evidence="1" id="KW-0547">Nucleotide-binding</keyword>
<reference evidence="1 2" key="1">
    <citation type="journal article" date="2015" name="Nat. Commun.">
        <title>Outbred genome sequencing and CRISPR/Cas9 gene editing in butterflies.</title>
        <authorList>
            <person name="Li X."/>
            <person name="Fan D."/>
            <person name="Zhang W."/>
            <person name="Liu G."/>
            <person name="Zhang L."/>
            <person name="Zhao L."/>
            <person name="Fang X."/>
            <person name="Chen L."/>
            <person name="Dong Y."/>
            <person name="Chen Y."/>
            <person name="Ding Y."/>
            <person name="Zhao R."/>
            <person name="Feng M."/>
            <person name="Zhu Y."/>
            <person name="Feng Y."/>
            <person name="Jiang X."/>
            <person name="Zhu D."/>
            <person name="Xiang H."/>
            <person name="Feng X."/>
            <person name="Li S."/>
            <person name="Wang J."/>
            <person name="Zhang G."/>
            <person name="Kronforst M.R."/>
            <person name="Wang W."/>
        </authorList>
    </citation>
    <scope>NUCLEOTIDE SEQUENCE [LARGE SCALE GENOMIC DNA]</scope>
    <source>
        <strain evidence="1">Ya'a_city_454_Px</strain>
        <tissue evidence="1">Whole body</tissue>
    </source>
</reference>
<dbReference type="Proteomes" id="UP000053268">
    <property type="component" value="Unassembled WGS sequence"/>
</dbReference>
<dbReference type="EMBL" id="KQ459598">
    <property type="protein sequence ID" value="KPI94547.1"/>
    <property type="molecule type" value="Genomic_DNA"/>
</dbReference>
<evidence type="ECO:0000313" key="2">
    <source>
        <dbReference type="Proteomes" id="UP000053268"/>
    </source>
</evidence>
<keyword evidence="2" id="KW-1185">Reference proteome</keyword>
<name>A0A194PMJ9_PAPXU</name>
<sequence>MIPNEVRSNDVLPDSERIAQSICECQCDKTTVIINVFLSMEEVERLCNNFTVLDEGEMSMLCTPTHFRLSYARGHTVLIKLRVNSVVTDPGLSRVETLKEKLTAEFKSPLRDEHLTCLRYIVEARLHYSEVYCKVYELTQEFADIVEDFSVFDGTLEDGFIQFVQDSRFNVRQAQTW</sequence>
<dbReference type="GO" id="GO:0005524">
    <property type="term" value="F:ATP binding"/>
    <property type="evidence" value="ECO:0007669"/>
    <property type="project" value="UniProtKB-KW"/>
</dbReference>
<keyword evidence="1" id="KW-0067">ATP-binding</keyword>
<gene>
    <name evidence="1" type="ORF">RR46_05799</name>
</gene>
<accession>A0A194PMJ9</accession>